<proteinExistence type="predicted"/>
<protein>
    <submittedName>
        <fullName evidence="1">Uncharacterized protein</fullName>
    </submittedName>
</protein>
<sequence>MNGSGFDHQDKTRNGSAAISFCQQPSRSQPYMIGCNYLTGDDATFIAHRTPRVAAHPGLPEHHIEYVAESLELAPAELSRARRICYSKLETPR</sequence>
<name>A0A0U0QPK3_MYCTX</name>
<evidence type="ECO:0000313" key="2">
    <source>
        <dbReference type="Proteomes" id="UP000038802"/>
    </source>
</evidence>
<gene>
    <name evidence="1" type="ORF">ERS007703_00867</name>
</gene>
<dbReference type="AlphaFoldDB" id="A0A0U0QPK3"/>
<evidence type="ECO:0000313" key="1">
    <source>
        <dbReference type="EMBL" id="COV22480.1"/>
    </source>
</evidence>
<dbReference type="Proteomes" id="UP000038802">
    <property type="component" value="Unassembled WGS sequence"/>
</dbReference>
<organism evidence="1 2">
    <name type="scientific">Mycobacterium tuberculosis</name>
    <dbReference type="NCBI Taxonomy" id="1773"/>
    <lineage>
        <taxon>Bacteria</taxon>
        <taxon>Bacillati</taxon>
        <taxon>Actinomycetota</taxon>
        <taxon>Actinomycetes</taxon>
        <taxon>Mycobacteriales</taxon>
        <taxon>Mycobacteriaceae</taxon>
        <taxon>Mycobacterium</taxon>
        <taxon>Mycobacterium tuberculosis complex</taxon>
    </lineage>
</organism>
<dbReference type="EMBL" id="CSAE01000061">
    <property type="protein sequence ID" value="COV22480.1"/>
    <property type="molecule type" value="Genomic_DNA"/>
</dbReference>
<accession>A0A0U0QPK3</accession>
<reference evidence="2" key="1">
    <citation type="submission" date="2015-03" db="EMBL/GenBank/DDBJ databases">
        <authorList>
            <consortium name="Pathogen Informatics"/>
        </authorList>
    </citation>
    <scope>NUCLEOTIDE SEQUENCE [LARGE SCALE GENOMIC DNA]</scope>
    <source>
        <strain evidence="2">K00500041</strain>
    </source>
</reference>